<dbReference type="AlphaFoldDB" id="A0AAN7MAA6"/>
<dbReference type="PANTHER" id="PTHR15663">
    <property type="entry name" value="COMM DOMAIN-CONTAINING PROTEIN 9"/>
    <property type="match status" value="1"/>
</dbReference>
<protein>
    <submittedName>
        <fullName evidence="2">Uncharacterized protein</fullName>
    </submittedName>
</protein>
<organism evidence="2 3">
    <name type="scientific">Trapa natans</name>
    <name type="common">Water chestnut</name>
    <dbReference type="NCBI Taxonomy" id="22666"/>
    <lineage>
        <taxon>Eukaryota</taxon>
        <taxon>Viridiplantae</taxon>
        <taxon>Streptophyta</taxon>
        <taxon>Embryophyta</taxon>
        <taxon>Tracheophyta</taxon>
        <taxon>Spermatophyta</taxon>
        <taxon>Magnoliopsida</taxon>
        <taxon>eudicotyledons</taxon>
        <taxon>Gunneridae</taxon>
        <taxon>Pentapetalae</taxon>
        <taxon>rosids</taxon>
        <taxon>malvids</taxon>
        <taxon>Myrtales</taxon>
        <taxon>Lythraceae</taxon>
        <taxon>Trapa</taxon>
    </lineage>
</organism>
<evidence type="ECO:0000313" key="2">
    <source>
        <dbReference type="EMBL" id="KAK4801147.1"/>
    </source>
</evidence>
<proteinExistence type="predicted"/>
<reference evidence="2 3" key="1">
    <citation type="journal article" date="2023" name="Hortic Res">
        <title>Pangenome of water caltrop reveals structural variations and asymmetric subgenome divergence after allopolyploidization.</title>
        <authorList>
            <person name="Zhang X."/>
            <person name="Chen Y."/>
            <person name="Wang L."/>
            <person name="Yuan Y."/>
            <person name="Fang M."/>
            <person name="Shi L."/>
            <person name="Lu R."/>
            <person name="Comes H.P."/>
            <person name="Ma Y."/>
            <person name="Chen Y."/>
            <person name="Huang G."/>
            <person name="Zhou Y."/>
            <person name="Zheng Z."/>
            <person name="Qiu Y."/>
        </authorList>
    </citation>
    <scope>NUCLEOTIDE SEQUENCE [LARGE SCALE GENOMIC DNA]</scope>
    <source>
        <strain evidence="2">F231</strain>
    </source>
</reference>
<evidence type="ECO:0000313" key="3">
    <source>
        <dbReference type="Proteomes" id="UP001346149"/>
    </source>
</evidence>
<dbReference type="PANTHER" id="PTHR15663:SF4">
    <property type="entry name" value="COMM DOMAIN-CONTAINING PROTEIN 9"/>
    <property type="match status" value="1"/>
</dbReference>
<dbReference type="EMBL" id="JAXQNO010000003">
    <property type="protein sequence ID" value="KAK4801147.1"/>
    <property type="molecule type" value="Genomic_DNA"/>
</dbReference>
<accession>A0AAN7MAA6</accession>
<comment type="caution">
    <text evidence="2">The sequence shown here is derived from an EMBL/GenBank/DDBJ whole genome shotgun (WGS) entry which is preliminary data.</text>
</comment>
<name>A0AAN7MAA6_TRANT</name>
<dbReference type="InterPro" id="IPR037360">
    <property type="entry name" value="COMMD9"/>
</dbReference>
<evidence type="ECO:0000256" key="1">
    <source>
        <dbReference type="SAM" id="MobiDB-lite"/>
    </source>
</evidence>
<dbReference type="Proteomes" id="UP001346149">
    <property type="component" value="Unassembled WGS sequence"/>
</dbReference>
<keyword evidence="3" id="KW-1185">Reference proteome</keyword>
<gene>
    <name evidence="2" type="ORF">SAY86_021634</name>
</gene>
<sequence length="187" mass="21201">MEQRTLWDHLLLLVSANSKDSVESILQTLWRTRKTGVNDADRATICGMLQLESDSDLDPLLVCLRMLMRRCVYDEIGKEEIHGLFPEEVSPEIQTILTLLLQKFQNEWREDVLKEKVTLPRLKEMSRNTEGGNMESSDPVAFQNNVKFDLGEAELTFQEARDTSEAIPKSLPSTQAQISDAVDAHGP</sequence>
<feature type="region of interest" description="Disordered" evidence="1">
    <location>
        <begin position="159"/>
        <end position="187"/>
    </location>
</feature>